<accession>A0A6G5A3B7</accession>
<protein>
    <submittedName>
        <fullName evidence="2">Putative secreted protein</fullName>
    </submittedName>
</protein>
<name>A0A6G5A3B7_RHIMP</name>
<dbReference type="AlphaFoldDB" id="A0A6G5A3B7"/>
<keyword evidence="1" id="KW-0732">Signal</keyword>
<feature type="signal peptide" evidence="1">
    <location>
        <begin position="1"/>
        <end position="17"/>
    </location>
</feature>
<evidence type="ECO:0000256" key="1">
    <source>
        <dbReference type="SAM" id="SignalP"/>
    </source>
</evidence>
<organism evidence="2">
    <name type="scientific">Rhipicephalus microplus</name>
    <name type="common">Cattle tick</name>
    <name type="synonym">Boophilus microplus</name>
    <dbReference type="NCBI Taxonomy" id="6941"/>
    <lineage>
        <taxon>Eukaryota</taxon>
        <taxon>Metazoa</taxon>
        <taxon>Ecdysozoa</taxon>
        <taxon>Arthropoda</taxon>
        <taxon>Chelicerata</taxon>
        <taxon>Arachnida</taxon>
        <taxon>Acari</taxon>
        <taxon>Parasitiformes</taxon>
        <taxon>Ixodida</taxon>
        <taxon>Ixodoidea</taxon>
        <taxon>Ixodidae</taxon>
        <taxon>Rhipicephalinae</taxon>
        <taxon>Rhipicephalus</taxon>
        <taxon>Boophilus</taxon>
    </lineage>
</organism>
<sequence>MWLWTCSASCICHTVRAANIILSLLSNRPQDVYKMCAACSQYVPIMPLMIIESMSVVQTLYRKSVAIINHIARYTRGVQINMQCNLKKRNGVTQCKPSVHCSQYTVVAA</sequence>
<feature type="chain" id="PRO_5026104071" evidence="1">
    <location>
        <begin position="18"/>
        <end position="109"/>
    </location>
</feature>
<dbReference type="EMBL" id="GIKN01002440">
    <property type="protein sequence ID" value="NIE44713.1"/>
    <property type="molecule type" value="Transcribed_RNA"/>
</dbReference>
<proteinExistence type="predicted"/>
<reference evidence="2" key="1">
    <citation type="submission" date="2020-03" db="EMBL/GenBank/DDBJ databases">
        <title>A transcriptome and proteome of the tick Rhipicephalus microplus shaped by the genetic composition of its hosts and developmental stage.</title>
        <authorList>
            <person name="Garcia G.R."/>
            <person name="Ribeiro J.M.C."/>
            <person name="Maruyama S.R."/>
            <person name="Gardinasse L.G."/>
            <person name="Nelson K."/>
            <person name="Ferreira B.R."/>
            <person name="Andrade T.G."/>
            <person name="Santos I.K.F.M."/>
        </authorList>
    </citation>
    <scope>NUCLEOTIDE SEQUENCE</scope>
    <source>
        <strain evidence="2">NSGR</strain>
        <tissue evidence="2">Salivary glands</tissue>
    </source>
</reference>
<evidence type="ECO:0000313" key="2">
    <source>
        <dbReference type="EMBL" id="NIE44713.1"/>
    </source>
</evidence>